<dbReference type="PROSITE" id="PS50994">
    <property type="entry name" value="INTEGRASE"/>
    <property type="match status" value="1"/>
</dbReference>
<evidence type="ECO:0000256" key="4">
    <source>
        <dbReference type="ARBA" id="ARBA00022722"/>
    </source>
</evidence>
<keyword evidence="4" id="KW-0540">Nuclease</keyword>
<dbReference type="Pfam" id="PF24626">
    <property type="entry name" value="SH3_Tf2-1"/>
    <property type="match status" value="1"/>
</dbReference>
<keyword evidence="5" id="KW-0255">Endonuclease</keyword>
<dbReference type="GO" id="GO:0008233">
    <property type="term" value="F:peptidase activity"/>
    <property type="evidence" value="ECO:0007669"/>
    <property type="project" value="UniProtKB-KW"/>
</dbReference>
<evidence type="ECO:0000256" key="7">
    <source>
        <dbReference type="ARBA" id="ARBA00022918"/>
    </source>
</evidence>
<dbReference type="GO" id="GO:0003964">
    <property type="term" value="F:RNA-directed DNA polymerase activity"/>
    <property type="evidence" value="ECO:0007669"/>
    <property type="project" value="UniProtKB-KW"/>
</dbReference>
<dbReference type="PANTHER" id="PTHR35046:SF9">
    <property type="entry name" value="RNA-DIRECTED DNA POLYMERASE"/>
    <property type="match status" value="1"/>
</dbReference>
<evidence type="ECO:0000313" key="10">
    <source>
        <dbReference type="EMBL" id="KAG7543278.1"/>
    </source>
</evidence>
<keyword evidence="11" id="KW-1185">Reference proteome</keyword>
<keyword evidence="1" id="KW-0645">Protease</keyword>
<evidence type="ECO:0000256" key="2">
    <source>
        <dbReference type="ARBA" id="ARBA00022679"/>
    </source>
</evidence>
<keyword evidence="3" id="KW-0548">Nucleotidyltransferase</keyword>
<dbReference type="GO" id="GO:0006508">
    <property type="term" value="P:proteolysis"/>
    <property type="evidence" value="ECO:0007669"/>
    <property type="project" value="UniProtKB-KW"/>
</dbReference>
<keyword evidence="2" id="KW-0808">Transferase</keyword>
<accession>A0A8T1YB48</accession>
<dbReference type="AlphaFoldDB" id="A0A8T1YB48"/>
<reference evidence="10 11" key="1">
    <citation type="submission" date="2020-12" db="EMBL/GenBank/DDBJ databases">
        <title>Concerted genomic and epigenomic changes stabilize Arabidopsis allopolyploids.</title>
        <authorList>
            <person name="Chen Z."/>
        </authorList>
    </citation>
    <scope>NUCLEOTIDE SEQUENCE [LARGE SCALE GENOMIC DNA]</scope>
    <source>
        <strain evidence="10">Allo738</strain>
        <tissue evidence="10">Leaf</tissue>
    </source>
</reference>
<dbReference type="PANTHER" id="PTHR35046">
    <property type="entry name" value="ZINC KNUCKLE (CCHC-TYPE) FAMILY PROTEIN"/>
    <property type="match status" value="1"/>
</dbReference>
<dbReference type="GO" id="GO:0004519">
    <property type="term" value="F:endonuclease activity"/>
    <property type="evidence" value="ECO:0007669"/>
    <property type="project" value="UniProtKB-KW"/>
</dbReference>
<organism evidence="10 11">
    <name type="scientific">Arabidopsis thaliana x Arabidopsis arenosa</name>
    <dbReference type="NCBI Taxonomy" id="1240361"/>
    <lineage>
        <taxon>Eukaryota</taxon>
        <taxon>Viridiplantae</taxon>
        <taxon>Streptophyta</taxon>
        <taxon>Embryophyta</taxon>
        <taxon>Tracheophyta</taxon>
        <taxon>Spermatophyta</taxon>
        <taxon>Magnoliopsida</taxon>
        <taxon>eudicotyledons</taxon>
        <taxon>Gunneridae</taxon>
        <taxon>Pentapetalae</taxon>
        <taxon>rosids</taxon>
        <taxon>malvids</taxon>
        <taxon>Brassicales</taxon>
        <taxon>Brassicaceae</taxon>
        <taxon>Camelineae</taxon>
        <taxon>Arabidopsis</taxon>
    </lineage>
</organism>
<proteinExistence type="predicted"/>
<keyword evidence="6" id="KW-0378">Hydrolase</keyword>
<feature type="domain" description="Integrase catalytic" evidence="9">
    <location>
        <begin position="416"/>
        <end position="575"/>
    </location>
</feature>
<comment type="caution">
    <text evidence="10">The sequence shown here is derived from an EMBL/GenBank/DDBJ whole genome shotgun (WGS) entry which is preliminary data.</text>
</comment>
<evidence type="ECO:0000256" key="8">
    <source>
        <dbReference type="SAM" id="Coils"/>
    </source>
</evidence>
<dbReference type="InterPro" id="IPR056924">
    <property type="entry name" value="SH3_Tf2-1"/>
</dbReference>
<evidence type="ECO:0000256" key="5">
    <source>
        <dbReference type="ARBA" id="ARBA00022759"/>
    </source>
</evidence>
<dbReference type="Pfam" id="PF00078">
    <property type="entry name" value="RVT_1"/>
    <property type="match status" value="1"/>
</dbReference>
<dbReference type="EMBL" id="JAEFBK010000012">
    <property type="protein sequence ID" value="KAG7543278.1"/>
    <property type="molecule type" value="Genomic_DNA"/>
</dbReference>
<dbReference type="InterPro" id="IPR041373">
    <property type="entry name" value="RT_RNaseH"/>
</dbReference>
<name>A0A8T1YB48_9BRAS</name>
<dbReference type="GO" id="GO:0015074">
    <property type="term" value="P:DNA integration"/>
    <property type="evidence" value="ECO:0007669"/>
    <property type="project" value="InterPro"/>
</dbReference>
<evidence type="ECO:0000313" key="11">
    <source>
        <dbReference type="Proteomes" id="UP000694240"/>
    </source>
</evidence>
<evidence type="ECO:0000256" key="3">
    <source>
        <dbReference type="ARBA" id="ARBA00022695"/>
    </source>
</evidence>
<evidence type="ECO:0000256" key="6">
    <source>
        <dbReference type="ARBA" id="ARBA00022801"/>
    </source>
</evidence>
<dbReference type="InterPro" id="IPR000477">
    <property type="entry name" value="RT_dom"/>
</dbReference>
<protein>
    <submittedName>
        <fullName evidence="10">Reverse transcriptase domain</fullName>
    </submittedName>
</protein>
<feature type="coiled-coil region" evidence="8">
    <location>
        <begin position="602"/>
        <end position="630"/>
    </location>
</feature>
<evidence type="ECO:0000259" key="9">
    <source>
        <dbReference type="PROSITE" id="PS50994"/>
    </source>
</evidence>
<dbReference type="CDD" id="cd01647">
    <property type="entry name" value="RT_LTR"/>
    <property type="match status" value="1"/>
</dbReference>
<keyword evidence="7 10" id="KW-0695">RNA-directed DNA polymerase</keyword>
<dbReference type="Proteomes" id="UP000694240">
    <property type="component" value="Chromosome 12"/>
</dbReference>
<evidence type="ECO:0000256" key="1">
    <source>
        <dbReference type="ARBA" id="ARBA00022670"/>
    </source>
</evidence>
<dbReference type="InterPro" id="IPR001584">
    <property type="entry name" value="Integrase_cat-core"/>
</dbReference>
<dbReference type="FunFam" id="3.10.10.10:FF:000007">
    <property type="entry name" value="Retrovirus-related Pol polyprotein from transposon 17.6-like Protein"/>
    <property type="match status" value="1"/>
</dbReference>
<gene>
    <name evidence="10" type="ORF">ISN45_Aa07g031960</name>
</gene>
<dbReference type="Pfam" id="PF17917">
    <property type="entry name" value="RT_RNaseH"/>
    <property type="match status" value="1"/>
</dbReference>
<keyword evidence="8" id="KW-0175">Coiled coil</keyword>
<sequence>MDRSLDEQGGKVNGCVEGYERLSLPCLGSSHGAFGNDQCFLGNLIQGLRIHDHITLAPLTPQEVHEMQLAMSKGAKSKKTNLYITTSTVLRSINSQDKVLLMVFKEGLFLGQEEKDLPPEILELLERFKEVFPEEIPPGLPPIRGIEHQIDLVPGAPLPNRPAYRVNLEEVKELEKQVQDLMSKGYIRESLSPCVVPVLLVPKKDGTWRMCVDCRAINNITIKYRHPIPRLDDMLDELNGATIFSKIDLRSGYHQVRMKEGDEWKTAFKTKQGLYEWLVMPFGLTNALSTFMSICLADHLKHFEMVIKTLKAENLYANLKKCTFCTDQVVFLGFVVSSQGLKVDEEKIKPIQDWPTPTTIGHVRIFHRAVLTQGGKPVAYFSEKLNGAALNYPTYDKELYALVRSHPNGLYMPLPIPNLPWIDISMDFVLGLPKINNKDSIFVVVDRFSKMAHFIPCNKTNDATQTADLFFKEVVRLHGVPRTIVSDRDTKFLSYFWKTLWKKLGTKLLFFTTCHPQTDGQTKVVNRTLSTLLRATMGKNLRNWLSCLPYIEFAYNHAKHSGTKLSPFEIFYGYNPLTPLDITPLPQPVYSSAEGVTQADFVKKLHQRVKENLEKKSEKNKEHADKHQKKLTSEPGDWVWLHIRKERFPKERKSKLSPRGDGPFRVLEKINDNAYKIELPGELNIFHTFNVVDLSPFHADETVLESELSQERENDEDIETIQTNSEEETNNITTMVQAPRTRSRTKRLREQFNKSIESLITLIEHEELEGRSFTKDIIRETPIEPQINPNVSKAQDLENERDNNYFEQGTSQETEIFKDKACVQLKTQTASFLPVLQGIKEPALFIISKIIQ</sequence>